<dbReference type="CDD" id="cd02440">
    <property type="entry name" value="AdoMet_MTases"/>
    <property type="match status" value="1"/>
</dbReference>
<feature type="domain" description="BPL/LPL catalytic" evidence="1">
    <location>
        <begin position="257"/>
        <end position="338"/>
    </location>
</feature>
<dbReference type="PANTHER" id="PTHR12835">
    <property type="entry name" value="BIOTIN PROTEIN LIGASE"/>
    <property type="match status" value="1"/>
</dbReference>
<accession>A0A075GEG0</accession>
<dbReference type="SUPFAM" id="SSF53335">
    <property type="entry name" value="S-adenosyl-L-methionine-dependent methyltransferases"/>
    <property type="match status" value="1"/>
</dbReference>
<dbReference type="InterPro" id="IPR029063">
    <property type="entry name" value="SAM-dependent_MTases_sf"/>
</dbReference>
<dbReference type="Gene3D" id="3.30.930.10">
    <property type="entry name" value="Bira Bifunctional Protein, Domain 2"/>
    <property type="match status" value="1"/>
</dbReference>
<reference evidence="2" key="1">
    <citation type="journal article" date="2014" name="Genome Biol. Evol.">
        <title>Pangenome evidence for extensive interdomain horizontal transfer affecting lineage core and shell genes in uncultured planktonic thaumarchaeota and euryarchaeota.</title>
        <authorList>
            <person name="Deschamps P."/>
            <person name="Zivanovic Y."/>
            <person name="Moreira D."/>
            <person name="Rodriguez-Valera F."/>
            <person name="Lopez-Garcia P."/>
        </authorList>
    </citation>
    <scope>NUCLEOTIDE SEQUENCE</scope>
</reference>
<dbReference type="GO" id="GO:0005737">
    <property type="term" value="C:cytoplasm"/>
    <property type="evidence" value="ECO:0007669"/>
    <property type="project" value="TreeGrafter"/>
</dbReference>
<dbReference type="Gene3D" id="3.40.50.150">
    <property type="entry name" value="Vaccinia Virus protein VP39"/>
    <property type="match status" value="1"/>
</dbReference>
<dbReference type="InterPro" id="IPR004143">
    <property type="entry name" value="BPL_LPL_catalytic"/>
</dbReference>
<proteinExistence type="predicted"/>
<evidence type="ECO:0000259" key="1">
    <source>
        <dbReference type="Pfam" id="PF03099"/>
    </source>
</evidence>
<keyword evidence="2" id="KW-0436">Ligase</keyword>
<dbReference type="Pfam" id="PF03099">
    <property type="entry name" value="BPL_LplA_LipB"/>
    <property type="match status" value="1"/>
</dbReference>
<name>A0A075GEG0_9EURY</name>
<organism evidence="2">
    <name type="scientific">uncultured marine group II/III euryarchaeote KM3_156_F12</name>
    <dbReference type="NCBI Taxonomy" id="1457901"/>
    <lineage>
        <taxon>Archaea</taxon>
        <taxon>Methanobacteriati</taxon>
        <taxon>Methanobacteriota</taxon>
        <taxon>environmental samples</taxon>
    </lineage>
</organism>
<dbReference type="PANTHER" id="PTHR12835:SF5">
    <property type="entry name" value="BIOTIN--PROTEIN LIGASE"/>
    <property type="match status" value="1"/>
</dbReference>
<sequence length="461" mass="49477">MVDTGSRRLAGASAESTSSRFIIGGVGPWELTVPRTVYPPREDTELLGRALLRLSGRQGSASEIGCGSGAISILLASMGWEVRACDVNPFAVAATRGNVERAGFEDFVSVEEGGPGELGWRLQQGVSLVVWNLPYLSPPELDSPTLEPIEEASVSDVPEGWSNLLLEFMDDGSIDPECLVVMLHRTDPDSPSMPLGWIGDGWSCRRLDGMRIGNERLEVMCYWRPAAGNPMTVMEQCESTMDEAKRLDEGGWQRVMSKSQTSGRGRGGSSWEMLEGGLACTWNLPRSCLDKHSPGLIQTAIGAAVSDVLECLVKWPNDIVTADGRKLGGVLIEASSEDRCIRAGIGLNQSKGNVGDEPVAGWDESIGGKSAMQVFEMLDCSISSLFENHPLVPCVSDEDLVALSWRALSKSLSRGVDISLRGEPVRAVGLSPEGHLIVESSGEEWGVSAVGGLEWAHTYSA</sequence>
<dbReference type="EMBL" id="KF900649">
    <property type="protein sequence ID" value="AIF02416.1"/>
    <property type="molecule type" value="Genomic_DNA"/>
</dbReference>
<protein>
    <submittedName>
        <fullName evidence="2">Biotin-(Acetyl-CoA carboxylase) ligase</fullName>
    </submittedName>
</protein>
<dbReference type="InterPro" id="IPR045864">
    <property type="entry name" value="aa-tRNA-synth_II/BPL/LPL"/>
</dbReference>
<dbReference type="SUPFAM" id="SSF55681">
    <property type="entry name" value="Class II aaRS and biotin synthetases"/>
    <property type="match status" value="1"/>
</dbReference>
<dbReference type="AlphaFoldDB" id="A0A075GEG0"/>
<evidence type="ECO:0000313" key="2">
    <source>
        <dbReference type="EMBL" id="AIF02416.1"/>
    </source>
</evidence>
<dbReference type="GO" id="GO:0004077">
    <property type="term" value="F:biotin--[biotin carboxyl-carrier protein] ligase activity"/>
    <property type="evidence" value="ECO:0007669"/>
    <property type="project" value="TreeGrafter"/>
</dbReference>